<dbReference type="STRING" id="887062.HGR_14759"/>
<dbReference type="InterPro" id="IPR001789">
    <property type="entry name" value="Sig_transdc_resp-reg_receiver"/>
</dbReference>
<organism evidence="4 5">
    <name type="scientific">Hylemonella gracilis ATCC 19624</name>
    <dbReference type="NCBI Taxonomy" id="887062"/>
    <lineage>
        <taxon>Bacteria</taxon>
        <taxon>Pseudomonadati</taxon>
        <taxon>Pseudomonadota</taxon>
        <taxon>Betaproteobacteria</taxon>
        <taxon>Burkholderiales</taxon>
        <taxon>Comamonadaceae</taxon>
        <taxon>Hylemonella</taxon>
    </lineage>
</organism>
<dbReference type="PANTHER" id="PTHR45339:SF6">
    <property type="entry name" value="SENSORY HISTIDINE PROTEIN KINASE"/>
    <property type="match status" value="1"/>
</dbReference>
<dbReference type="Gene3D" id="3.40.50.2300">
    <property type="match status" value="1"/>
</dbReference>
<sequence>MASTAHPTSAGLATGDEGARVLVVDDDVLNLRVASRLLREMGCRGALAPDGRTALDLVRKEAFDLVLLDISMPEFNGQDTLLALRELAGQRLPIVMVTGHDDEATRRHYLALGADGLLPKPLSIPALRDVMRGAGLRMPG</sequence>
<dbReference type="SUPFAM" id="SSF52172">
    <property type="entry name" value="CheY-like"/>
    <property type="match status" value="1"/>
</dbReference>
<feature type="domain" description="Response regulatory" evidence="3">
    <location>
        <begin position="20"/>
        <end position="135"/>
    </location>
</feature>
<evidence type="ECO:0000256" key="1">
    <source>
        <dbReference type="ARBA" id="ARBA00022553"/>
    </source>
</evidence>
<dbReference type="SMART" id="SM00448">
    <property type="entry name" value="REC"/>
    <property type="match status" value="1"/>
</dbReference>
<dbReference type="CDD" id="cd17546">
    <property type="entry name" value="REC_hyHK_CKI1_RcsC-like"/>
    <property type="match status" value="1"/>
</dbReference>
<keyword evidence="5" id="KW-1185">Reference proteome</keyword>
<dbReference type="Pfam" id="PF00072">
    <property type="entry name" value="Response_reg"/>
    <property type="match status" value="1"/>
</dbReference>
<dbReference type="PROSITE" id="PS50110">
    <property type="entry name" value="RESPONSE_REGULATORY"/>
    <property type="match status" value="1"/>
</dbReference>
<name>F3KWW3_9BURK</name>
<dbReference type="eggNOG" id="COG0745">
    <property type="taxonomic scope" value="Bacteria"/>
</dbReference>
<evidence type="ECO:0000313" key="4">
    <source>
        <dbReference type="EMBL" id="EGI75750.1"/>
    </source>
</evidence>
<evidence type="ECO:0000256" key="2">
    <source>
        <dbReference type="PROSITE-ProRule" id="PRU00169"/>
    </source>
</evidence>
<dbReference type="EMBL" id="AEGR01000093">
    <property type="protein sequence ID" value="EGI75750.1"/>
    <property type="molecule type" value="Genomic_DNA"/>
</dbReference>
<dbReference type="Proteomes" id="UP000016368">
    <property type="component" value="Unassembled WGS sequence"/>
</dbReference>
<protein>
    <submittedName>
        <fullName evidence="4">PAS sensor protein</fullName>
    </submittedName>
</protein>
<dbReference type="AlphaFoldDB" id="F3KWW3"/>
<dbReference type="OrthoDB" id="5421695at2"/>
<proteinExistence type="predicted"/>
<keyword evidence="1 2" id="KW-0597">Phosphoprotein</keyword>
<evidence type="ECO:0000313" key="5">
    <source>
        <dbReference type="Proteomes" id="UP000016368"/>
    </source>
</evidence>
<feature type="modified residue" description="4-aspartylphosphate" evidence="2">
    <location>
        <position position="69"/>
    </location>
</feature>
<dbReference type="InterPro" id="IPR011006">
    <property type="entry name" value="CheY-like_superfamily"/>
</dbReference>
<dbReference type="GO" id="GO:0000160">
    <property type="term" value="P:phosphorelay signal transduction system"/>
    <property type="evidence" value="ECO:0007669"/>
    <property type="project" value="InterPro"/>
</dbReference>
<dbReference type="RefSeq" id="WP_006299074.1">
    <property type="nucleotide sequence ID" value="NZ_AEGR01000093.1"/>
</dbReference>
<reference evidence="4 5" key="1">
    <citation type="journal article" date="2011" name="EMBO J.">
        <title>Structural diversity of bacterial flagellar motors.</title>
        <authorList>
            <person name="Chen S."/>
            <person name="Beeby M."/>
            <person name="Murphy G.E."/>
            <person name="Leadbetter J.R."/>
            <person name="Hendrixson D.R."/>
            <person name="Briegel A."/>
            <person name="Li Z."/>
            <person name="Shi J."/>
            <person name="Tocheva E.I."/>
            <person name="Muller A."/>
            <person name="Dobro M.J."/>
            <person name="Jensen G.J."/>
        </authorList>
    </citation>
    <scope>NUCLEOTIDE SEQUENCE [LARGE SCALE GENOMIC DNA]</scope>
    <source>
        <strain evidence="4 5">ATCC 19624</strain>
    </source>
</reference>
<dbReference type="PANTHER" id="PTHR45339">
    <property type="entry name" value="HYBRID SIGNAL TRANSDUCTION HISTIDINE KINASE J"/>
    <property type="match status" value="1"/>
</dbReference>
<evidence type="ECO:0000259" key="3">
    <source>
        <dbReference type="PROSITE" id="PS50110"/>
    </source>
</evidence>
<gene>
    <name evidence="4" type="ORF">HGR_14759</name>
</gene>
<accession>F3KWW3</accession>
<comment type="caution">
    <text evidence="4">The sequence shown here is derived from an EMBL/GenBank/DDBJ whole genome shotgun (WGS) entry which is preliminary data.</text>
</comment>